<dbReference type="STRING" id="72359.L7JX47"/>
<dbReference type="Gene3D" id="1.10.340.70">
    <property type="match status" value="1"/>
</dbReference>
<feature type="domain" description="Integrase catalytic" evidence="1">
    <location>
        <begin position="44"/>
        <end position="203"/>
    </location>
</feature>
<dbReference type="Pfam" id="PF00665">
    <property type="entry name" value="rve"/>
    <property type="match status" value="1"/>
</dbReference>
<dbReference type="SUPFAM" id="SSF53098">
    <property type="entry name" value="Ribonuclease H-like"/>
    <property type="match status" value="1"/>
</dbReference>
<dbReference type="InterPro" id="IPR036397">
    <property type="entry name" value="RNaseH_sf"/>
</dbReference>
<dbReference type="OMA" id="FICRFIC"/>
<dbReference type="VEuPathDB" id="MicrosporidiaDB:THOM_1157"/>
<dbReference type="InParanoid" id="L7JX47"/>
<dbReference type="GO" id="GO:0003676">
    <property type="term" value="F:nucleic acid binding"/>
    <property type="evidence" value="ECO:0007669"/>
    <property type="project" value="InterPro"/>
</dbReference>
<evidence type="ECO:0000259" key="1">
    <source>
        <dbReference type="PROSITE" id="PS50994"/>
    </source>
</evidence>
<evidence type="ECO:0000313" key="2">
    <source>
        <dbReference type="EMBL" id="ELQ75880.1"/>
    </source>
</evidence>
<dbReference type="AlphaFoldDB" id="L7JX47"/>
<dbReference type="PANTHER" id="PTHR37984:SF5">
    <property type="entry name" value="PROTEIN NYNRIN-LIKE"/>
    <property type="match status" value="1"/>
</dbReference>
<dbReference type="EMBL" id="JH993908">
    <property type="protein sequence ID" value="ELQ75880.1"/>
    <property type="molecule type" value="Genomic_DNA"/>
</dbReference>
<dbReference type="Gene3D" id="3.30.420.10">
    <property type="entry name" value="Ribonuclease H-like superfamily/Ribonuclease H"/>
    <property type="match status" value="1"/>
</dbReference>
<dbReference type="OrthoDB" id="2186513at2759"/>
<dbReference type="InterPro" id="IPR001584">
    <property type="entry name" value="Integrase_cat-core"/>
</dbReference>
<protein>
    <submittedName>
        <fullName evidence="2">Putative Integrase, catalytic core, Ribonuclease H-like, LTR Retrotransposon protein</fullName>
    </submittedName>
</protein>
<keyword evidence="3" id="KW-1185">Reference proteome</keyword>
<dbReference type="HOGENOM" id="CLU_000384_6_5_1"/>
<evidence type="ECO:0000313" key="3">
    <source>
        <dbReference type="Proteomes" id="UP000011185"/>
    </source>
</evidence>
<dbReference type="PANTHER" id="PTHR37984">
    <property type="entry name" value="PROTEIN CBG26694"/>
    <property type="match status" value="1"/>
</dbReference>
<dbReference type="PROSITE" id="PS50994">
    <property type="entry name" value="INTEGRASE"/>
    <property type="match status" value="1"/>
</dbReference>
<organism evidence="2 3">
    <name type="scientific">Trachipleistophora hominis</name>
    <name type="common">Microsporidian parasite</name>
    <dbReference type="NCBI Taxonomy" id="72359"/>
    <lineage>
        <taxon>Eukaryota</taxon>
        <taxon>Fungi</taxon>
        <taxon>Fungi incertae sedis</taxon>
        <taxon>Microsporidia</taxon>
        <taxon>Pleistophoridae</taxon>
        <taxon>Trachipleistophora</taxon>
    </lineage>
</organism>
<dbReference type="InterPro" id="IPR012337">
    <property type="entry name" value="RNaseH-like_sf"/>
</dbReference>
<reference evidence="2 3" key="1">
    <citation type="journal article" date="2012" name="PLoS Pathog.">
        <title>The genome of the obligate intracellular parasite Trachipleistophora hominis: new insights into microsporidian genome dynamics and reductive evolution.</title>
        <authorList>
            <person name="Heinz E."/>
            <person name="Williams T.A."/>
            <person name="Nakjang S."/>
            <person name="Noel C.J."/>
            <person name="Swan D.C."/>
            <person name="Goldberg A.V."/>
            <person name="Harris S.R."/>
            <person name="Weinmaier T."/>
            <person name="Markert S."/>
            <person name="Becher D."/>
            <person name="Bernhardt J."/>
            <person name="Dagan T."/>
            <person name="Hacker C."/>
            <person name="Lucocq J.M."/>
            <person name="Schweder T."/>
            <person name="Rattei T."/>
            <person name="Hall N."/>
            <person name="Hirt R.P."/>
            <person name="Embley T.M."/>
        </authorList>
    </citation>
    <scope>NUCLEOTIDE SEQUENCE [LARGE SCALE GENOMIC DNA]</scope>
</reference>
<accession>L7JX47</accession>
<gene>
    <name evidence="2" type="ORF">THOM_1157</name>
</gene>
<dbReference type="GO" id="GO:0005634">
    <property type="term" value="C:nucleus"/>
    <property type="evidence" value="ECO:0007669"/>
    <property type="project" value="UniProtKB-ARBA"/>
</dbReference>
<name>L7JX47_TRAHO</name>
<dbReference type="InterPro" id="IPR041588">
    <property type="entry name" value="Integrase_H2C2"/>
</dbReference>
<proteinExistence type="predicted"/>
<dbReference type="GO" id="GO:0015074">
    <property type="term" value="P:DNA integration"/>
    <property type="evidence" value="ECO:0007669"/>
    <property type="project" value="InterPro"/>
</dbReference>
<dbReference type="InterPro" id="IPR050951">
    <property type="entry name" value="Retrovirus_Pol_polyprotein"/>
</dbReference>
<dbReference type="Pfam" id="PF17921">
    <property type="entry name" value="Integrase_H2C2"/>
    <property type="match status" value="1"/>
</dbReference>
<dbReference type="Proteomes" id="UP000011185">
    <property type="component" value="Unassembled WGS sequence"/>
</dbReference>
<sequence length="230" mass="26242">MQYNLSKKYEWPGMYTQIRNFVSRCQTCLQAGRAVANTNFHMLTASTPGELIEIDTVGPLPCTPRGNKFIITAIDHFTKIAWARAVTHKSADCVLRFLTEDVLTIFPDAKNILSDNGLEFKSATTLKVMNEKGIHWKFGSPYHPETQGVIERFNDTIMRKLKKVCNFSHDTWDTAVHLAIDAYNKSFHRAVGCSPFELLHKETPLFSVDAGLVSKKHLKNFRTYTRNQEE</sequence>